<feature type="chain" id="PRO_5007869952" evidence="1">
    <location>
        <begin position="25"/>
        <end position="175"/>
    </location>
</feature>
<dbReference type="EMBL" id="KV428193">
    <property type="protein sequence ID" value="KZT34215.1"/>
    <property type="molecule type" value="Genomic_DNA"/>
</dbReference>
<keyword evidence="3" id="KW-1185">Reference proteome</keyword>
<sequence length="175" mass="17949">MFARSNVLSFVFIFLAAAFTIVHALPAPLPAALAAPAPALISIPASVSTDTSVVAHLLVNINLDVDIHPILTSLSQPGKSNAELVGLINQLLAALGLGSKAIAGLDPSKYDEKTFTTLVANLVINLQTVLGGTNKDLATLLHSTGLDLSLDKALASILTSSNKVYAGVSTAIGLQ</sequence>
<evidence type="ECO:0000313" key="3">
    <source>
        <dbReference type="Proteomes" id="UP000076798"/>
    </source>
</evidence>
<organism evidence="2 3">
    <name type="scientific">Sistotremastrum suecicum HHB10207 ss-3</name>
    <dbReference type="NCBI Taxonomy" id="1314776"/>
    <lineage>
        <taxon>Eukaryota</taxon>
        <taxon>Fungi</taxon>
        <taxon>Dikarya</taxon>
        <taxon>Basidiomycota</taxon>
        <taxon>Agaricomycotina</taxon>
        <taxon>Agaricomycetes</taxon>
        <taxon>Sistotremastrales</taxon>
        <taxon>Sistotremastraceae</taxon>
        <taxon>Sistotremastrum</taxon>
    </lineage>
</organism>
<protein>
    <submittedName>
        <fullName evidence="2">Uncharacterized protein</fullName>
    </submittedName>
</protein>
<name>A0A165ZE31_9AGAM</name>
<dbReference type="AlphaFoldDB" id="A0A165ZE31"/>
<dbReference type="Proteomes" id="UP000076798">
    <property type="component" value="Unassembled WGS sequence"/>
</dbReference>
<feature type="signal peptide" evidence="1">
    <location>
        <begin position="1"/>
        <end position="24"/>
    </location>
</feature>
<keyword evidence="1" id="KW-0732">Signal</keyword>
<evidence type="ECO:0000313" key="2">
    <source>
        <dbReference type="EMBL" id="KZT34215.1"/>
    </source>
</evidence>
<gene>
    <name evidence="2" type="ORF">SISSUDRAFT_308232</name>
</gene>
<reference evidence="2 3" key="1">
    <citation type="journal article" date="2016" name="Mol. Biol. Evol.">
        <title>Comparative Genomics of Early-Diverging Mushroom-Forming Fungi Provides Insights into the Origins of Lignocellulose Decay Capabilities.</title>
        <authorList>
            <person name="Nagy L.G."/>
            <person name="Riley R."/>
            <person name="Tritt A."/>
            <person name="Adam C."/>
            <person name="Daum C."/>
            <person name="Floudas D."/>
            <person name="Sun H."/>
            <person name="Yadav J.S."/>
            <person name="Pangilinan J."/>
            <person name="Larsson K.H."/>
            <person name="Matsuura K."/>
            <person name="Barry K."/>
            <person name="Labutti K."/>
            <person name="Kuo R."/>
            <person name="Ohm R.A."/>
            <person name="Bhattacharya S.S."/>
            <person name="Shirouzu T."/>
            <person name="Yoshinaga Y."/>
            <person name="Martin F.M."/>
            <person name="Grigoriev I.V."/>
            <person name="Hibbett D.S."/>
        </authorList>
    </citation>
    <scope>NUCLEOTIDE SEQUENCE [LARGE SCALE GENOMIC DNA]</scope>
    <source>
        <strain evidence="2 3">HHB10207 ss-3</strain>
    </source>
</reference>
<accession>A0A165ZE31</accession>
<proteinExistence type="predicted"/>
<evidence type="ECO:0000256" key="1">
    <source>
        <dbReference type="SAM" id="SignalP"/>
    </source>
</evidence>